<dbReference type="EMBL" id="JASNWA010000007">
    <property type="protein sequence ID" value="KAK3172277.1"/>
    <property type="molecule type" value="Genomic_DNA"/>
</dbReference>
<evidence type="ECO:0000313" key="2">
    <source>
        <dbReference type="EMBL" id="KAK3172277.1"/>
    </source>
</evidence>
<evidence type="ECO:0000313" key="3">
    <source>
        <dbReference type="Proteomes" id="UP001276659"/>
    </source>
</evidence>
<dbReference type="AlphaFoldDB" id="A0AAD9Z8X6"/>
<protein>
    <recommendedName>
        <fullName evidence="4">Pyridoxamine phosphate oxidase family protein</fullName>
    </recommendedName>
</protein>
<reference evidence="2" key="1">
    <citation type="submission" date="2022-11" db="EMBL/GenBank/DDBJ databases">
        <title>Chromosomal genome sequence assembly and mating type (MAT) locus characterization of the leprose asexual lichenized fungus Lepraria neglecta (Nyl.) Erichsen.</title>
        <authorList>
            <person name="Allen J.L."/>
            <person name="Pfeffer B."/>
        </authorList>
    </citation>
    <scope>NUCLEOTIDE SEQUENCE</scope>
    <source>
        <strain evidence="2">Allen 5258</strain>
    </source>
</reference>
<dbReference type="InterPro" id="IPR012349">
    <property type="entry name" value="Split_barrel_FMN-bd"/>
</dbReference>
<keyword evidence="1" id="KW-1133">Transmembrane helix</keyword>
<gene>
    <name evidence="2" type="ORF">OEA41_005598</name>
</gene>
<evidence type="ECO:0000256" key="1">
    <source>
        <dbReference type="SAM" id="Phobius"/>
    </source>
</evidence>
<organism evidence="2 3">
    <name type="scientific">Lepraria neglecta</name>
    <dbReference type="NCBI Taxonomy" id="209136"/>
    <lineage>
        <taxon>Eukaryota</taxon>
        <taxon>Fungi</taxon>
        <taxon>Dikarya</taxon>
        <taxon>Ascomycota</taxon>
        <taxon>Pezizomycotina</taxon>
        <taxon>Lecanoromycetes</taxon>
        <taxon>OSLEUM clade</taxon>
        <taxon>Lecanoromycetidae</taxon>
        <taxon>Lecanorales</taxon>
        <taxon>Lecanorineae</taxon>
        <taxon>Stereocaulaceae</taxon>
        <taxon>Lepraria</taxon>
    </lineage>
</organism>
<name>A0AAD9Z8X6_9LECA</name>
<sequence>MVKFYDSIPDDLAEWVLAQQVFFTASAPLAGKHVNISPKGLPSSTFSIFDPNHAAYVDATGSGSETISHVYENGRITIMFCSFAKSPRIMRFFCMGSVVEWDDPRFEPLLRRMGKKKIEGARAVILLDVYKAQTSCGFGVPLLMASPDSEDPASQGEKQRVLLDRDTLGHWAHKRIESNSLLEYQAEWNSSSLDGCPGMRAAMRDHGETVWLALAKARMRRMLAQKEALMVGIMLGVVLLLGLQMLQRFSPRMDKTWEEKRGKVLSG</sequence>
<comment type="caution">
    <text evidence="2">The sequence shown here is derived from an EMBL/GenBank/DDBJ whole genome shotgun (WGS) entry which is preliminary data.</text>
</comment>
<dbReference type="PANTHER" id="PTHR39336">
    <property type="entry name" value="PYRIDOXAMINE PHOSPHATE OXIDASE FAMILY PROTEIN (AFU_ORTHOLOGUE AFUA_6G11440)"/>
    <property type="match status" value="1"/>
</dbReference>
<keyword evidence="1" id="KW-0472">Membrane</keyword>
<dbReference type="PANTHER" id="PTHR39336:SF1">
    <property type="entry name" value="PYRIDOXAMINE PHOSPHATE OXIDASE FAMILY PROTEIN (AFU_ORTHOLOGUE AFUA_6G11440)"/>
    <property type="match status" value="1"/>
</dbReference>
<dbReference type="Gene3D" id="2.30.110.10">
    <property type="entry name" value="Electron Transport, Fmn-binding Protein, Chain A"/>
    <property type="match status" value="1"/>
</dbReference>
<keyword evidence="3" id="KW-1185">Reference proteome</keyword>
<proteinExistence type="predicted"/>
<accession>A0AAD9Z8X6</accession>
<keyword evidence="1" id="KW-0812">Transmembrane</keyword>
<evidence type="ECO:0008006" key="4">
    <source>
        <dbReference type="Google" id="ProtNLM"/>
    </source>
</evidence>
<feature type="transmembrane region" description="Helical" evidence="1">
    <location>
        <begin position="228"/>
        <end position="246"/>
    </location>
</feature>
<dbReference type="Proteomes" id="UP001276659">
    <property type="component" value="Unassembled WGS sequence"/>
</dbReference>